<evidence type="ECO:0000259" key="4">
    <source>
        <dbReference type="PROSITE" id="PS51025"/>
    </source>
</evidence>
<dbReference type="OrthoDB" id="6275295at2759"/>
<feature type="compositionally biased region" description="Basic and acidic residues" evidence="2">
    <location>
        <begin position="904"/>
        <end position="919"/>
    </location>
</feature>
<reference evidence="5 6" key="1">
    <citation type="journal article" date="2015" name="BMC Genomics">
        <title>Insights from the genome of Ophiocordyceps polyrhachis-furcata to pathogenicity and host specificity in insect fungi.</title>
        <authorList>
            <person name="Wichadakul D."/>
            <person name="Kobmoo N."/>
            <person name="Ingsriswang S."/>
            <person name="Tangphatsornruang S."/>
            <person name="Chantasingh D."/>
            <person name="Luangsa-ard J.J."/>
            <person name="Eurwilaichitr L."/>
        </authorList>
    </citation>
    <scope>NUCLEOTIDE SEQUENCE [LARGE SCALE GENOMIC DNA]</scope>
    <source>
        <strain evidence="5 6">BCC 54312</strain>
    </source>
</reference>
<dbReference type="SMART" id="SM00311">
    <property type="entry name" value="PWI"/>
    <property type="match status" value="1"/>
</dbReference>
<dbReference type="PROSITE" id="PS51025">
    <property type="entry name" value="PWI"/>
    <property type="match status" value="1"/>
</dbReference>
<feature type="region of interest" description="Disordered" evidence="2">
    <location>
        <begin position="1586"/>
        <end position="1622"/>
    </location>
</feature>
<evidence type="ECO:0000313" key="5">
    <source>
        <dbReference type="EMBL" id="RCI09693.1"/>
    </source>
</evidence>
<evidence type="ECO:0000256" key="3">
    <source>
        <dbReference type="SAM" id="SignalP"/>
    </source>
</evidence>
<proteinExistence type="predicted"/>
<feature type="compositionally biased region" description="Basic and acidic residues" evidence="2">
    <location>
        <begin position="866"/>
        <end position="885"/>
    </location>
</feature>
<feature type="region of interest" description="Disordered" evidence="2">
    <location>
        <begin position="781"/>
        <end position="926"/>
    </location>
</feature>
<evidence type="ECO:0000256" key="1">
    <source>
        <dbReference type="SAM" id="Coils"/>
    </source>
</evidence>
<organism evidence="5 6">
    <name type="scientific">Ophiocordyceps polyrhachis-furcata BCC 54312</name>
    <dbReference type="NCBI Taxonomy" id="1330021"/>
    <lineage>
        <taxon>Eukaryota</taxon>
        <taxon>Fungi</taxon>
        <taxon>Dikarya</taxon>
        <taxon>Ascomycota</taxon>
        <taxon>Pezizomycotina</taxon>
        <taxon>Sordariomycetes</taxon>
        <taxon>Hypocreomycetidae</taxon>
        <taxon>Hypocreales</taxon>
        <taxon>Ophiocordycipitaceae</taxon>
        <taxon>Ophiocordyceps</taxon>
    </lineage>
</organism>
<dbReference type="STRING" id="1330021.A0A367L5I8"/>
<feature type="region of interest" description="Disordered" evidence="2">
    <location>
        <begin position="1488"/>
        <end position="1565"/>
    </location>
</feature>
<feature type="chain" id="PRO_5016620447" description="PWI domain-containing protein" evidence="3">
    <location>
        <begin position="20"/>
        <end position="1884"/>
    </location>
</feature>
<feature type="coiled-coil region" evidence="1">
    <location>
        <begin position="1643"/>
        <end position="1686"/>
    </location>
</feature>
<accession>A0A367L5I8</accession>
<evidence type="ECO:0000313" key="6">
    <source>
        <dbReference type="Proteomes" id="UP000253664"/>
    </source>
</evidence>
<name>A0A367L5I8_9HYPO</name>
<sequence length="1884" mass="209691">MAPKLLLLALGLSKCLVRADVVVPFQNVQPLPLRDTSTISSDMELFEKSCPEEVQPGGAKVIVSSYSHMKHDLAGNDTTLYASSDSLVRGAIDAWAQHQHLVLRPDVVWFEILAQLNLYMTKHAEELRHLFVDFDGQKEIEVWDWTWQSVIDGFRGEIQNRVKTDWLESWITPGFSTSTANDNTTSAVLMMGLMQQYFKFSGGIICGLPSVRLLGNEADWQVLLDKLERLSDFGVEPTQYAKRLRPILHKFVETFKNPNGKEIKTFWKQIVRADKVFSCGAGPMEYDISGWITGFLHWSSNGELRVPAEMEARGDEVKIDNIPYYSAGLNTLPVGYAKAPLKMLDYEGHGESKMAYVLAGNIGIARGSARTAGVQAQPLSGWFLYGPVDVNSTSEAAGYSDELTVLYRGLHSNCPKGHRAPQQRAPEFVPAQPGGKPPLSIFLTNLRLLDLDLLPDWPDISLQTFAASTQSQKRRVQCVEWALFHLVSLWDPDEASNKLKPYFPPIDQLQSLNLRAALLRALESAKKSGVLGRDCIVRKTMLDDCRGDRFDEVLACFSTAVLKEKAAQGTASSCPSASASLSLKDRGYRSDNADLIALVLAHRVSLCRLLERKEVARTRYSDFARLLGQEERAVARRREAVRAQEEQDRGIGVGPADVRVEMDRKVRTNWSADEGWVDALLGSSPDRAGCTGLVAAPFDRVWRRVQQGRLLDLQDQGAGLLDQLDDRVRTQKERLKKWDAFRLETFGPRQESKQPDAKARSEVTSTRGLDLTFLQHQNLQVQDPNDGARGIGRRRPRLTDEDAGLVQDVRDELGQIRCRGKAPRSLPVSRGSGSASETSTSGDDPPADGLFRGTTRTVPQAPTGLDEVRRLRIKNSKHDAEHDSENIWEVSASPSASPCPSPRRHVESPKKRTSTDKRPPPQTLANPCLAAVNDVQGPVEKRNTHRHALSLTQRTCLSMSRADSSILPEDPEPEPALHKAAPPAEGGEPTAFDNVADDLVNRTRRSMAGMEKAKQKAWLERRRSERKARTSPRKESALFPTPEEEPEQRRVLTLDPMDEEDMEAVFRSRPKLFFTQYLLPSTATRLKSRLSVVGCAVGEFLENIRRVSRYSGIMAYNNQYSGIDSSDPETDSDLELTDLPLRQGNPYGAPPGFGGYNALPPGVGAAPPGLGPLMGMTPAPGVSAPPGTSPSNVQQANRPGGIPPSFQPPANMPNINFNAPIIRLGTVAPTTGGRGDGPAVPSGGRSGLGMDRGGDQGRDRRGDAPVVLQPLTPEEKLMTIMLTQIPEGVGGDEGVLKICNAIGRLRKWDSSTALWSQHRPLLGFATFDDADSFCFAFKLLRDEKFKIPVKKQQPTANPSTDESFAGIEKTVLNVAVDYHTLEYYFSLHDNRGEDPDYDGRLEQARAALKKVQMELFYPPLDNQPDGEDDVAMTNADTQKNVEVVNISIAQDDELSEVPAEMREVVAKEIAAFRDRSTQRDMERLRREEEIGERFRKQNGASAASFAGANNIPLGPRAATTSAAPTGPKGQGEMSFVNGGHDQGARDSDEDTDASDEERYRRKLKKKEDEDTKRFLDLEAKWIKREKARQSALDREHEREEAEAEQRRRRKEEQESREAAWDDATEAVRKSHLYYSDNADWITLRMAELRKEEELEEADRREEQDEIRRAEEQMNRAMGQANSFLDQQDQESNQRQAASANATDAAPTPAPQPFKLSLGAAAQRAQASRNVPRRRTIAEVEGLLDDEDTEPVVRRPLVPIQPDAISAADAMTEEEISQAVRVLAQEIPSDKEGLWKWDVKWEHMDDHIVGERLRPFVEKKIVEYLGVQEEMLVQAVEEQIRKRGTAATLAEELGEALGDEAEDLVKKLWRMIIFFTECEKRGLPT</sequence>
<dbReference type="InterPro" id="IPR052768">
    <property type="entry name" value="RBM25"/>
</dbReference>
<keyword evidence="3" id="KW-0732">Signal</keyword>
<feature type="compositionally biased region" description="Low complexity" evidence="2">
    <location>
        <begin position="829"/>
        <end position="842"/>
    </location>
</feature>
<gene>
    <name evidence="5" type="ORF">L249_3856</name>
</gene>
<feature type="compositionally biased region" description="Low complexity" evidence="2">
    <location>
        <begin position="980"/>
        <end position="989"/>
    </location>
</feature>
<dbReference type="Pfam" id="PF14388">
    <property type="entry name" value="DUF4419"/>
    <property type="match status" value="1"/>
</dbReference>
<feature type="region of interest" description="Disordered" evidence="2">
    <location>
        <begin position="1228"/>
        <end position="1264"/>
    </location>
</feature>
<feature type="compositionally biased region" description="Low complexity" evidence="2">
    <location>
        <begin position="1695"/>
        <end position="1706"/>
    </location>
</feature>
<feature type="compositionally biased region" description="Low complexity" evidence="2">
    <location>
        <begin position="1498"/>
        <end position="1510"/>
    </location>
</feature>
<feature type="signal peptide" evidence="3">
    <location>
        <begin position="1"/>
        <end position="19"/>
    </location>
</feature>
<comment type="caution">
    <text evidence="5">The sequence shown here is derived from an EMBL/GenBank/DDBJ whole genome shotgun (WGS) entry which is preliminary data.</text>
</comment>
<feature type="region of interest" description="Disordered" evidence="2">
    <location>
        <begin position="960"/>
        <end position="1049"/>
    </location>
</feature>
<keyword evidence="1" id="KW-0175">Coiled coil</keyword>
<dbReference type="InterPro" id="IPR002483">
    <property type="entry name" value="PWI_dom"/>
</dbReference>
<feature type="compositionally biased region" description="Basic and acidic residues" evidence="2">
    <location>
        <begin position="1011"/>
        <end position="1023"/>
    </location>
</feature>
<dbReference type="Proteomes" id="UP000253664">
    <property type="component" value="Unassembled WGS sequence"/>
</dbReference>
<dbReference type="GO" id="GO:0005681">
    <property type="term" value="C:spliceosomal complex"/>
    <property type="evidence" value="ECO:0007669"/>
    <property type="project" value="TreeGrafter"/>
</dbReference>
<dbReference type="PANTHER" id="PTHR18806:SF4">
    <property type="entry name" value="RNA-BINDING PROTEIN 25"/>
    <property type="match status" value="1"/>
</dbReference>
<dbReference type="PANTHER" id="PTHR18806">
    <property type="entry name" value="RBM25 PROTEIN"/>
    <property type="match status" value="1"/>
</dbReference>
<dbReference type="InterPro" id="IPR028163">
    <property type="entry name" value="HAUS_6_N"/>
</dbReference>
<dbReference type="EMBL" id="LKCN02000014">
    <property type="protein sequence ID" value="RCI09693.1"/>
    <property type="molecule type" value="Genomic_DNA"/>
</dbReference>
<feature type="region of interest" description="Disordered" evidence="2">
    <location>
        <begin position="1686"/>
        <end position="1713"/>
    </location>
</feature>
<dbReference type="GO" id="GO:0003729">
    <property type="term" value="F:mRNA binding"/>
    <property type="evidence" value="ECO:0007669"/>
    <property type="project" value="TreeGrafter"/>
</dbReference>
<dbReference type="Pfam" id="PF14661">
    <property type="entry name" value="HAUS6_N"/>
    <property type="match status" value="1"/>
</dbReference>
<dbReference type="InterPro" id="IPR025533">
    <property type="entry name" value="DUF4419"/>
</dbReference>
<evidence type="ECO:0000256" key="2">
    <source>
        <dbReference type="SAM" id="MobiDB-lite"/>
    </source>
</evidence>
<feature type="compositionally biased region" description="Basic and acidic residues" evidence="2">
    <location>
        <begin position="1586"/>
        <end position="1619"/>
    </location>
</feature>
<protein>
    <recommendedName>
        <fullName evidence="4">PWI domain-containing protein</fullName>
    </recommendedName>
</protein>
<keyword evidence="6" id="KW-1185">Reference proteome</keyword>
<feature type="compositionally biased region" description="Basic and acidic residues" evidence="2">
    <location>
        <begin position="1252"/>
        <end position="1263"/>
    </location>
</feature>
<feature type="domain" description="PWI" evidence="4">
    <location>
        <begin position="1791"/>
        <end position="1884"/>
    </location>
</feature>
<dbReference type="Pfam" id="PF01480">
    <property type="entry name" value="PWI"/>
    <property type="match status" value="1"/>
</dbReference>
<dbReference type="Gene3D" id="1.20.1390.10">
    <property type="entry name" value="PWI domain"/>
    <property type="match status" value="1"/>
</dbReference>